<dbReference type="InterPro" id="IPR036259">
    <property type="entry name" value="MFS_trans_sf"/>
</dbReference>
<dbReference type="InterPro" id="IPR050382">
    <property type="entry name" value="MFS_Na/Anion_cotransporter"/>
</dbReference>
<keyword evidence="2 5" id="KW-0812">Transmembrane</keyword>
<feature type="domain" description="Major facilitator superfamily (MFS) profile" evidence="6">
    <location>
        <begin position="14"/>
        <end position="426"/>
    </location>
</feature>
<evidence type="ECO:0000313" key="8">
    <source>
        <dbReference type="Proteomes" id="UP001596052"/>
    </source>
</evidence>
<feature type="transmembrane region" description="Helical" evidence="5">
    <location>
        <begin position="310"/>
        <end position="329"/>
    </location>
</feature>
<dbReference type="Pfam" id="PF07690">
    <property type="entry name" value="MFS_1"/>
    <property type="match status" value="1"/>
</dbReference>
<evidence type="ECO:0000256" key="1">
    <source>
        <dbReference type="ARBA" id="ARBA00004141"/>
    </source>
</evidence>
<dbReference type="Proteomes" id="UP001596052">
    <property type="component" value="Unassembled WGS sequence"/>
</dbReference>
<evidence type="ECO:0000256" key="5">
    <source>
        <dbReference type="SAM" id="Phobius"/>
    </source>
</evidence>
<comment type="caution">
    <text evidence="7">The sequence shown here is derived from an EMBL/GenBank/DDBJ whole genome shotgun (WGS) entry which is preliminary data.</text>
</comment>
<feature type="transmembrane region" description="Helical" evidence="5">
    <location>
        <begin position="171"/>
        <end position="190"/>
    </location>
</feature>
<name>A0ABW0KXU6_9BACT</name>
<reference evidence="8" key="1">
    <citation type="journal article" date="2019" name="Int. J. Syst. Evol. Microbiol.">
        <title>The Global Catalogue of Microorganisms (GCM) 10K type strain sequencing project: providing services to taxonomists for standard genome sequencing and annotation.</title>
        <authorList>
            <consortium name="The Broad Institute Genomics Platform"/>
            <consortium name="The Broad Institute Genome Sequencing Center for Infectious Disease"/>
            <person name="Wu L."/>
            <person name="Ma J."/>
        </authorList>
    </citation>
    <scope>NUCLEOTIDE SEQUENCE [LARGE SCALE GENOMIC DNA]</scope>
    <source>
        <strain evidence="8">CGMCC 4.1469</strain>
    </source>
</reference>
<evidence type="ECO:0000256" key="4">
    <source>
        <dbReference type="ARBA" id="ARBA00023136"/>
    </source>
</evidence>
<accession>A0ABW0KXU6</accession>
<keyword evidence="3 5" id="KW-1133">Transmembrane helix</keyword>
<proteinExistence type="predicted"/>
<dbReference type="PROSITE" id="PS50850">
    <property type="entry name" value="MFS"/>
    <property type="match status" value="1"/>
</dbReference>
<dbReference type="EMBL" id="JBHSMQ010000015">
    <property type="protein sequence ID" value="MFC5458035.1"/>
    <property type="molecule type" value="Genomic_DNA"/>
</dbReference>
<dbReference type="InterPro" id="IPR011701">
    <property type="entry name" value="MFS"/>
</dbReference>
<feature type="transmembrane region" description="Helical" evidence="5">
    <location>
        <begin position="237"/>
        <end position="256"/>
    </location>
</feature>
<dbReference type="PANTHER" id="PTHR11662:SF399">
    <property type="entry name" value="FI19708P1-RELATED"/>
    <property type="match status" value="1"/>
</dbReference>
<feature type="transmembrane region" description="Helical" evidence="5">
    <location>
        <begin position="85"/>
        <end position="112"/>
    </location>
</feature>
<evidence type="ECO:0000313" key="7">
    <source>
        <dbReference type="EMBL" id="MFC5458035.1"/>
    </source>
</evidence>
<dbReference type="PANTHER" id="PTHR11662">
    <property type="entry name" value="SOLUTE CARRIER FAMILY 17"/>
    <property type="match status" value="1"/>
</dbReference>
<keyword evidence="8" id="KW-1185">Reference proteome</keyword>
<dbReference type="SUPFAM" id="SSF103473">
    <property type="entry name" value="MFS general substrate transporter"/>
    <property type="match status" value="1"/>
</dbReference>
<feature type="transmembrane region" description="Helical" evidence="5">
    <location>
        <begin position="368"/>
        <end position="391"/>
    </location>
</feature>
<gene>
    <name evidence="7" type="ORF">ACFQDI_24405</name>
</gene>
<evidence type="ECO:0000259" key="6">
    <source>
        <dbReference type="PROSITE" id="PS50850"/>
    </source>
</evidence>
<dbReference type="RefSeq" id="WP_377171968.1">
    <property type="nucleotide sequence ID" value="NZ_JBHSMQ010000015.1"/>
</dbReference>
<feature type="transmembrane region" description="Helical" evidence="5">
    <location>
        <begin position="276"/>
        <end position="298"/>
    </location>
</feature>
<dbReference type="Gene3D" id="1.20.1250.20">
    <property type="entry name" value="MFS general substrate transporter like domains"/>
    <property type="match status" value="2"/>
</dbReference>
<feature type="transmembrane region" description="Helical" evidence="5">
    <location>
        <begin position="335"/>
        <end position="356"/>
    </location>
</feature>
<feature type="transmembrane region" description="Helical" evidence="5">
    <location>
        <begin position="403"/>
        <end position="421"/>
    </location>
</feature>
<comment type="subcellular location">
    <subcellularLocation>
        <location evidence="1">Membrane</location>
        <topology evidence="1">Multi-pass membrane protein</topology>
    </subcellularLocation>
</comment>
<evidence type="ECO:0000256" key="2">
    <source>
        <dbReference type="ARBA" id="ARBA00022692"/>
    </source>
</evidence>
<protein>
    <submittedName>
        <fullName evidence="7">MFS transporter</fullName>
    </submittedName>
</protein>
<keyword evidence="4 5" id="KW-0472">Membrane</keyword>
<evidence type="ECO:0000256" key="3">
    <source>
        <dbReference type="ARBA" id="ARBA00022989"/>
    </source>
</evidence>
<dbReference type="InterPro" id="IPR020846">
    <property type="entry name" value="MFS_dom"/>
</dbReference>
<organism evidence="7 8">
    <name type="scientific">Prosthecobacter fluviatilis</name>
    <dbReference type="NCBI Taxonomy" id="445931"/>
    <lineage>
        <taxon>Bacteria</taxon>
        <taxon>Pseudomonadati</taxon>
        <taxon>Verrucomicrobiota</taxon>
        <taxon>Verrucomicrobiia</taxon>
        <taxon>Verrucomicrobiales</taxon>
        <taxon>Verrucomicrobiaceae</taxon>
        <taxon>Prosthecobacter</taxon>
    </lineage>
</organism>
<sequence>MSSSARPTIVRHQILATATMVAFLMYLDRICLAQIVSSDSFQKSVALEGWQIDWVKGAFFWAYALAQVPAGWLSDRFGTRTLITIYIAMWSVFTAATSFATGFTTLLLARLFCGLAEAGYYPASSGLLTRWAHIESRGFASSLISWGGRVGGAVAPGLTAFVILRAGDWRWAGWLYGLVGVIVAASYWRVFREHPRQHPRCNAAEISLLAEGRGDFQPVKDPPKSFPLKLSCKSTNLWMANAVQFFTNIGWAFLILTLPDYLRKVMHLEEGMTGLITTGALSIGIAALPLGGFITDYISRHHGKRLGRMLPMSVTKFAAAACYMLALWTDSPWGMAAAFGLVAFFGDIGLPAMWTTMQDISGKYQAQLFGWSNMWGNLGAAIMPMLFSVVRENFDTNQDYHEGVWMCAGAFVLAGVFALFVNAEKPVIQEG</sequence>